<dbReference type="PANTHER" id="PTHR31001:SF90">
    <property type="entry name" value="CENTROMERE DNA-BINDING PROTEIN COMPLEX CBF3 SUBUNIT B"/>
    <property type="match status" value="1"/>
</dbReference>
<dbReference type="InterPro" id="IPR050613">
    <property type="entry name" value="Sec_Metabolite_Reg"/>
</dbReference>
<sequence>MPAPRGGTRSHRKGHYSCDFCRSRKLRCDRPLPCTNCVSRGKTCIFEPPDGEEQCRQQRRRQVQAVSDVPPRESPSQQIPTPAGTAADQESLLAEIRTLKELAKDLERRVANQTNTVPSCRNENCASLPTSTSTSTSPTGFASQHSDADASDLGQISDVVAHLERVSMGQVSYEAIRVDEFMVNVKRVRAIPKTHSYTPQCVMLPPYDEARVLLDKFITSVSYIHHVVHHPSLPGIVEEVYRQLDNQEHVEPGHLVLLLSIIANATHVWGLGDEVSTENSLFASSTQANEQTSLWAKLAYDVLNSGRGGPPLSLEAIQGIIILSFLVCNLEGVSLRYRSLISTGLLLSREMGLHRTDYDLNTPAPNTVRVEMGRRAWWYLAATDWFLAARYGRAGEGIYQVNPLHMSVRKPRNINDVDLIDCGLNIDLPTTQLTEMSYFLQRIRLAEISRSYVDQQHHQVEGSPLHRDIDVMYMNAQLEEMIHDMPSFFCMESYGLGSDSSSSVAFVQAYMINSIMHTQRCKLHLSYLTSKPKDDRSYASSRSMCLESANQIIRGEQQLENSEHPFVHVRRRFSGLLHGVFMAAIVLLLDDCVNGRLKQDGSRYGEQTTEALRIIDAAREQSLAAENLHKSLMQILAKHCNEQKEQLATGKSLEATYSATPIATMMGAPLPQASEPPLCQSHSLSAAGSDFRMQPREGAAVSVSERGLDDAEGQVSDYYDPLLQSLGGLMDLDGFPWDHIFSDMSSTSMF</sequence>
<evidence type="ECO:0000313" key="6">
    <source>
        <dbReference type="EMBL" id="OAQ67820.1"/>
    </source>
</evidence>
<feature type="region of interest" description="Disordered" evidence="4">
    <location>
        <begin position="48"/>
        <end position="86"/>
    </location>
</feature>
<dbReference type="GO" id="GO:0003677">
    <property type="term" value="F:DNA binding"/>
    <property type="evidence" value="ECO:0007669"/>
    <property type="project" value="InterPro"/>
</dbReference>
<keyword evidence="2" id="KW-0539">Nucleus</keyword>
<dbReference type="InterPro" id="IPR001138">
    <property type="entry name" value="Zn2Cys6_DnaBD"/>
</dbReference>
<feature type="region of interest" description="Disordered" evidence="4">
    <location>
        <begin position="122"/>
        <end position="149"/>
    </location>
</feature>
<feature type="coiled-coil region" evidence="3">
    <location>
        <begin position="89"/>
        <end position="116"/>
    </location>
</feature>
<keyword evidence="3" id="KW-0175">Coiled coil</keyword>
<dbReference type="GO" id="GO:0008270">
    <property type="term" value="F:zinc ion binding"/>
    <property type="evidence" value="ECO:0007669"/>
    <property type="project" value="InterPro"/>
</dbReference>
<dbReference type="Proteomes" id="UP000078397">
    <property type="component" value="Unassembled WGS sequence"/>
</dbReference>
<keyword evidence="7" id="KW-1185">Reference proteome</keyword>
<dbReference type="CDD" id="cd00067">
    <property type="entry name" value="GAL4"/>
    <property type="match status" value="1"/>
</dbReference>
<dbReference type="GO" id="GO:0005634">
    <property type="term" value="C:nucleus"/>
    <property type="evidence" value="ECO:0007669"/>
    <property type="project" value="UniProtKB-SubCell"/>
</dbReference>
<dbReference type="InterPro" id="IPR036864">
    <property type="entry name" value="Zn2-C6_fun-type_DNA-bd_sf"/>
</dbReference>
<dbReference type="GO" id="GO:0000981">
    <property type="term" value="F:DNA-binding transcription factor activity, RNA polymerase II-specific"/>
    <property type="evidence" value="ECO:0007669"/>
    <property type="project" value="InterPro"/>
</dbReference>
<evidence type="ECO:0000256" key="3">
    <source>
        <dbReference type="SAM" id="Coils"/>
    </source>
</evidence>
<comment type="caution">
    <text evidence="6">The sequence shown here is derived from an EMBL/GenBank/DDBJ whole genome shotgun (WGS) entry which is preliminary data.</text>
</comment>
<proteinExistence type="predicted"/>
<gene>
    <name evidence="6" type="ORF">VFPPC_13582</name>
</gene>
<accession>A0A179FRJ8</accession>
<dbReference type="PANTHER" id="PTHR31001">
    <property type="entry name" value="UNCHARACTERIZED TRANSCRIPTIONAL REGULATORY PROTEIN"/>
    <property type="match status" value="1"/>
</dbReference>
<evidence type="ECO:0000259" key="5">
    <source>
        <dbReference type="PROSITE" id="PS50048"/>
    </source>
</evidence>
<dbReference type="GO" id="GO:0006351">
    <property type="term" value="P:DNA-templated transcription"/>
    <property type="evidence" value="ECO:0007669"/>
    <property type="project" value="InterPro"/>
</dbReference>
<dbReference type="OrthoDB" id="3014581at2759"/>
<evidence type="ECO:0000256" key="2">
    <source>
        <dbReference type="ARBA" id="ARBA00023242"/>
    </source>
</evidence>
<dbReference type="GeneID" id="28855351"/>
<evidence type="ECO:0000256" key="1">
    <source>
        <dbReference type="ARBA" id="ARBA00004123"/>
    </source>
</evidence>
<dbReference type="PROSITE" id="PS50048">
    <property type="entry name" value="ZN2_CY6_FUNGAL_2"/>
    <property type="match status" value="1"/>
</dbReference>
<dbReference type="SUPFAM" id="SSF57701">
    <property type="entry name" value="Zn2/Cys6 DNA-binding domain"/>
    <property type="match status" value="1"/>
</dbReference>
<feature type="compositionally biased region" description="Low complexity" evidence="4">
    <location>
        <begin position="127"/>
        <end position="139"/>
    </location>
</feature>
<dbReference type="SMART" id="SM00066">
    <property type="entry name" value="GAL4"/>
    <property type="match status" value="1"/>
</dbReference>
<dbReference type="Gene3D" id="4.10.240.10">
    <property type="entry name" value="Zn(2)-C6 fungal-type DNA-binding domain"/>
    <property type="match status" value="1"/>
</dbReference>
<dbReference type="Pfam" id="PF00172">
    <property type="entry name" value="Zn_clus"/>
    <property type="match status" value="1"/>
</dbReference>
<feature type="domain" description="Zn(2)-C6 fungal-type" evidence="5">
    <location>
        <begin position="17"/>
        <end position="46"/>
    </location>
</feature>
<dbReference type="EMBL" id="LSBJ02000003">
    <property type="protein sequence ID" value="OAQ67820.1"/>
    <property type="molecule type" value="Genomic_DNA"/>
</dbReference>
<dbReference type="PROSITE" id="PS00463">
    <property type="entry name" value="ZN2_CY6_FUNGAL_1"/>
    <property type="match status" value="1"/>
</dbReference>
<organism evidence="6 7">
    <name type="scientific">Pochonia chlamydosporia 170</name>
    <dbReference type="NCBI Taxonomy" id="1380566"/>
    <lineage>
        <taxon>Eukaryota</taxon>
        <taxon>Fungi</taxon>
        <taxon>Dikarya</taxon>
        <taxon>Ascomycota</taxon>
        <taxon>Pezizomycotina</taxon>
        <taxon>Sordariomycetes</taxon>
        <taxon>Hypocreomycetidae</taxon>
        <taxon>Hypocreales</taxon>
        <taxon>Clavicipitaceae</taxon>
        <taxon>Pochonia</taxon>
    </lineage>
</organism>
<evidence type="ECO:0000256" key="4">
    <source>
        <dbReference type="SAM" id="MobiDB-lite"/>
    </source>
</evidence>
<dbReference type="RefSeq" id="XP_018144670.1">
    <property type="nucleotide sequence ID" value="XM_018291357.1"/>
</dbReference>
<comment type="subcellular location">
    <subcellularLocation>
        <location evidence="1">Nucleus</location>
    </subcellularLocation>
</comment>
<protein>
    <submittedName>
        <fullName evidence="6">Fungal transcriptional regulatory protein</fullName>
    </submittedName>
</protein>
<dbReference type="STRING" id="1380566.A0A179FRJ8"/>
<dbReference type="AlphaFoldDB" id="A0A179FRJ8"/>
<evidence type="ECO:0000313" key="7">
    <source>
        <dbReference type="Proteomes" id="UP000078397"/>
    </source>
</evidence>
<dbReference type="KEGG" id="pchm:VFPPC_13582"/>
<reference evidence="6 7" key="1">
    <citation type="journal article" date="2016" name="PLoS Pathog.">
        <title>Biosynthesis of antibiotic leucinostatins in bio-control fungus Purpureocillium lilacinum and their inhibition on phytophthora revealed by genome mining.</title>
        <authorList>
            <person name="Wang G."/>
            <person name="Liu Z."/>
            <person name="Lin R."/>
            <person name="Li E."/>
            <person name="Mao Z."/>
            <person name="Ling J."/>
            <person name="Yang Y."/>
            <person name="Yin W.B."/>
            <person name="Xie B."/>
        </authorList>
    </citation>
    <scope>NUCLEOTIDE SEQUENCE [LARGE SCALE GENOMIC DNA]</scope>
    <source>
        <strain evidence="6">170</strain>
    </source>
</reference>
<dbReference type="CDD" id="cd12148">
    <property type="entry name" value="fungal_TF_MHR"/>
    <property type="match status" value="1"/>
</dbReference>
<name>A0A179FRJ8_METCM</name>